<protein>
    <submittedName>
        <fullName evidence="2">Uncharacterized protein</fullName>
    </submittedName>
</protein>
<reference evidence="2 3" key="1">
    <citation type="submission" date="2019-09" db="EMBL/GenBank/DDBJ databases">
        <authorList>
            <person name="Depoorter E."/>
        </authorList>
    </citation>
    <scope>NUCLEOTIDE SEQUENCE [LARGE SCALE GENOMIC DNA]</scope>
    <source>
        <strain evidence="2">LMG 24066</strain>
    </source>
</reference>
<feature type="compositionally biased region" description="Low complexity" evidence="1">
    <location>
        <begin position="205"/>
        <end position="216"/>
    </location>
</feature>
<organism evidence="2 3">
    <name type="scientific">Burkholderia arboris</name>
    <dbReference type="NCBI Taxonomy" id="488730"/>
    <lineage>
        <taxon>Bacteria</taxon>
        <taxon>Pseudomonadati</taxon>
        <taxon>Pseudomonadota</taxon>
        <taxon>Betaproteobacteria</taxon>
        <taxon>Burkholderiales</taxon>
        <taxon>Burkholderiaceae</taxon>
        <taxon>Burkholderia</taxon>
        <taxon>Burkholderia cepacia complex</taxon>
    </lineage>
</organism>
<feature type="compositionally biased region" description="Low complexity" evidence="1">
    <location>
        <begin position="92"/>
        <end position="106"/>
    </location>
</feature>
<accession>A0A9Q9SLE9</accession>
<gene>
    <name evidence="2" type="ORF">BAR24066_04587</name>
</gene>
<feature type="region of interest" description="Disordered" evidence="1">
    <location>
        <begin position="79"/>
        <end position="115"/>
    </location>
</feature>
<evidence type="ECO:0000313" key="2">
    <source>
        <dbReference type="EMBL" id="VWB96293.1"/>
    </source>
</evidence>
<feature type="region of interest" description="Disordered" evidence="1">
    <location>
        <begin position="204"/>
        <end position="229"/>
    </location>
</feature>
<sequence length="229" mass="24354">MMPSAPRLQQMAYIARRSCGPPAVCRKRRPAAAGVMGEPAEAGTGVITGNGCQRHARCGRSTSIQDVVSVARQFLLGRAPGAPRNFHSRPNGGTRSSGATRGRASAPSTGTRGDGVMRAVRGATRVTVPARRGSVVANRDIVVSRRRPVDLINLILVPVSGRLVRGGYRDGNDRAGTRQMSASRGIIRESCRCTRRCAMRRRRAAMPVRAGPVRRASPGPCGADSRHPS</sequence>
<dbReference type="EMBL" id="CABVPX010000020">
    <property type="protein sequence ID" value="VWB96293.1"/>
    <property type="molecule type" value="Genomic_DNA"/>
</dbReference>
<dbReference type="Proteomes" id="UP000494172">
    <property type="component" value="Unassembled WGS sequence"/>
</dbReference>
<evidence type="ECO:0000256" key="1">
    <source>
        <dbReference type="SAM" id="MobiDB-lite"/>
    </source>
</evidence>
<comment type="caution">
    <text evidence="2">The sequence shown here is derived from an EMBL/GenBank/DDBJ whole genome shotgun (WGS) entry which is preliminary data.</text>
</comment>
<proteinExistence type="predicted"/>
<dbReference type="AlphaFoldDB" id="A0A9Q9SLE9"/>
<name>A0A9Q9SLE9_9BURK</name>
<evidence type="ECO:0000313" key="3">
    <source>
        <dbReference type="Proteomes" id="UP000494172"/>
    </source>
</evidence>